<proteinExistence type="predicted"/>
<name>A0A0F9Z107_9BACT</name>
<evidence type="ECO:0000256" key="1">
    <source>
        <dbReference type="SAM" id="Phobius"/>
    </source>
</evidence>
<dbReference type="Proteomes" id="UP000034349">
    <property type="component" value="Unassembled WGS sequence"/>
</dbReference>
<protein>
    <submittedName>
        <fullName evidence="2">Uncharacterized protein</fullName>
    </submittedName>
</protein>
<dbReference type="EMBL" id="LBOK01000003">
    <property type="protein sequence ID" value="KKP37474.1"/>
    <property type="molecule type" value="Genomic_DNA"/>
</dbReference>
<feature type="transmembrane region" description="Helical" evidence="1">
    <location>
        <begin position="12"/>
        <end position="33"/>
    </location>
</feature>
<accession>A0A0F9Z107</accession>
<dbReference type="SUPFAM" id="SSF69322">
    <property type="entry name" value="Tricorn protease domain 2"/>
    <property type="match status" value="1"/>
</dbReference>
<reference evidence="2 3" key="1">
    <citation type="journal article" date="2015" name="Nature">
        <title>rRNA introns, odd ribosomes, and small enigmatic genomes across a large radiation of phyla.</title>
        <authorList>
            <person name="Brown C.T."/>
            <person name="Hug L.A."/>
            <person name="Thomas B.C."/>
            <person name="Sharon I."/>
            <person name="Castelle C.J."/>
            <person name="Singh A."/>
            <person name="Wilkins M.J."/>
            <person name="Williams K.H."/>
            <person name="Banfield J.F."/>
        </authorList>
    </citation>
    <scope>NUCLEOTIDE SEQUENCE [LARGE SCALE GENOMIC DNA]</scope>
</reference>
<organism evidence="2 3">
    <name type="scientific">Candidatus Roizmanbacteria bacterium GW2011_GWA2_32_13</name>
    <dbReference type="NCBI Taxonomy" id="1618475"/>
    <lineage>
        <taxon>Bacteria</taxon>
        <taxon>Candidatus Roizmaniibacteriota</taxon>
    </lineage>
</organism>
<gene>
    <name evidence="2" type="ORF">UR23_C0003G0009</name>
</gene>
<evidence type="ECO:0000313" key="3">
    <source>
        <dbReference type="Proteomes" id="UP000034349"/>
    </source>
</evidence>
<evidence type="ECO:0000313" key="2">
    <source>
        <dbReference type="EMBL" id="KKP37474.1"/>
    </source>
</evidence>
<keyword evidence="1" id="KW-0812">Transmembrane</keyword>
<keyword evidence="1" id="KW-1133">Transmembrane helix</keyword>
<comment type="caution">
    <text evidence="2">The sequence shown here is derived from an EMBL/GenBank/DDBJ whole genome shotgun (WGS) entry which is preliminary data.</text>
</comment>
<sequence>MFNKKGQSIIELLIVMALAALLMPPIFTGFMSARDGKAQQRQRLLATALMKETQEETRNIRERGWSYLAPTGTYHPELSGSSLSLVAGATGVNGFTQQIVVDGVYRDTTGKIVVSPTPGVLDPSTKKISTTISWTTPRASSINHVTYMTRFRDNLPLTETKNTADIQGFLAGTQQSTLVKATTGTFTDDGELTLGAGGSSDWCTPGDPTVIKDLSGQGEAKGVIASAGRAFVGTGQNASSKAFYNISVAIPGSGAPVVTELGTYDPPGGFKTNDTYGQTLGSNYFAYLATDKNNSEVIVLKTNNNIPEKTMEIDLPNNVNANSIFVEGDMLYVTTSDSNLYRYLLSSDRTSANAKGSITLKINGNQVVGKKIYVVNSYVFIAVDSTSYQFKIIDGTDQVTLKDITNGQIQLSDKVGVGVFARSDSNRAYVVTALSTTSGKSEFFIVDTTNKGSLSIKAQYDTVANGDMDPKAVTLVTGNKAIIVGYGGDQYIAFTNIDQDKLDYCGKITVPGLKINGVSAIVESSRTFSYIITEDTAKELQMIEGGPGGSFATEGTFISQAHQFTFPTAFNRFTAHINQPISTSTVEIQVSNNDCINPYVFIGPDPLNPLTSTFKTSATGATTIDGIVPFDSPVSGYQNPNRCFKYKALLKTTDPNQSPTLYDITFNYSP</sequence>
<keyword evidence="1" id="KW-0472">Membrane</keyword>
<dbReference type="AlphaFoldDB" id="A0A0F9Z107"/>